<proteinExistence type="predicted"/>
<keyword evidence="2" id="KW-1185">Reference proteome</keyword>
<gene>
    <name evidence="1" type="ordered locus">Smar_1342</name>
</gene>
<protein>
    <submittedName>
        <fullName evidence="1">Uncharacterized protein</fullName>
    </submittedName>
</protein>
<organism evidence="1 2">
    <name type="scientific">Staphylothermus marinus (strain ATCC 43588 / DSM 3639 / JCM 9404 / F1)</name>
    <dbReference type="NCBI Taxonomy" id="399550"/>
    <lineage>
        <taxon>Archaea</taxon>
        <taxon>Thermoproteota</taxon>
        <taxon>Thermoprotei</taxon>
        <taxon>Desulfurococcales</taxon>
        <taxon>Desulfurococcaceae</taxon>
        <taxon>Staphylothermus</taxon>
    </lineage>
</organism>
<sequence>MSNNEELPFFADKSVVGDYSPLIKYWKILRKKGIPVEDALLAPHDFTYLKEQVEIQQKINLADLLEQLTDYFLNRIKCDIAKEAYREAYSIELDEKDACRRLAKILAGWLIEASKNTGLIKLTYPWRKR</sequence>
<dbReference type="HOGENOM" id="CLU_159745_0_0_2"/>
<dbReference type="STRING" id="399550.Smar_1342"/>
<dbReference type="OrthoDB" id="21312at2157"/>
<evidence type="ECO:0000313" key="2">
    <source>
        <dbReference type="Proteomes" id="UP000000254"/>
    </source>
</evidence>
<dbReference type="AlphaFoldDB" id="A3DP73"/>
<accession>A3DP73</accession>
<evidence type="ECO:0000313" key="1">
    <source>
        <dbReference type="EMBL" id="ABN70433.1"/>
    </source>
</evidence>
<reference evidence="2" key="1">
    <citation type="journal article" date="2009" name="BMC Genomics">
        <title>The complete genome sequence of Staphylothermus marinus reveals differences in sulfur metabolism among heterotrophic Crenarchaeota.</title>
        <authorList>
            <person name="Anderson I.J."/>
            <person name="Dharmarajan L."/>
            <person name="Rodriguez J."/>
            <person name="Hooper S."/>
            <person name="Porat I."/>
            <person name="Ulrich L.E."/>
            <person name="Elkins J.G."/>
            <person name="Mavromatis K."/>
            <person name="Sun H."/>
            <person name="Land M."/>
            <person name="Lapidus A."/>
            <person name="Lucas S."/>
            <person name="Barry K."/>
            <person name="Huber H."/>
            <person name="Zhulin I.B."/>
            <person name="Whitman W.B."/>
            <person name="Mukhopadhyay B."/>
            <person name="Woese C."/>
            <person name="Bristow J."/>
            <person name="Kyrpides N."/>
        </authorList>
    </citation>
    <scope>NUCLEOTIDE SEQUENCE [LARGE SCALE GENOMIC DNA]</scope>
    <source>
        <strain evidence="2">ATCC 43588 / DSM 3639 / JCM 9404 / F1</strain>
    </source>
</reference>
<dbReference type="EMBL" id="CP000575">
    <property type="protein sequence ID" value="ABN70433.1"/>
    <property type="molecule type" value="Genomic_DNA"/>
</dbReference>
<dbReference type="eggNOG" id="arCOG00491">
    <property type="taxonomic scope" value="Archaea"/>
</dbReference>
<dbReference type="Proteomes" id="UP000000254">
    <property type="component" value="Chromosome"/>
</dbReference>
<dbReference type="RefSeq" id="WP_011839627.1">
    <property type="nucleotide sequence ID" value="NC_009033.1"/>
</dbReference>
<dbReference type="GeneID" id="4907075"/>
<dbReference type="KEGG" id="smr:Smar_1342"/>
<reference evidence="1 2" key="2">
    <citation type="journal article" date="2009" name="Stand. Genomic Sci.">
        <title>Complete genome sequence of Staphylothermus marinus Stetter and Fiala 1986 type strain F1.</title>
        <authorList>
            <person name="Anderson I.J."/>
            <person name="Sun H."/>
            <person name="Lapidus A."/>
            <person name="Copeland A."/>
            <person name="Glavina Del Rio T."/>
            <person name="Tice H."/>
            <person name="Dalin E."/>
            <person name="Lucas S."/>
            <person name="Barry K."/>
            <person name="Land M."/>
            <person name="Richardson P."/>
            <person name="Huber H."/>
            <person name="Kyrpides N.C."/>
        </authorList>
    </citation>
    <scope>NUCLEOTIDE SEQUENCE [LARGE SCALE GENOMIC DNA]</scope>
    <source>
        <strain evidence="2">ATCC 43588 / DSM 3639 / JCM 9404 / F1</strain>
    </source>
</reference>
<name>A3DP73_STAMF</name>